<dbReference type="RefSeq" id="WP_377391307.1">
    <property type="nucleotide sequence ID" value="NZ_JBHSAN010000024.1"/>
</dbReference>
<evidence type="ECO:0000313" key="2">
    <source>
        <dbReference type="Proteomes" id="UP001597478"/>
    </source>
</evidence>
<sequence>MASQQDLANAFRDDRVVPTEIRFGDFVDRRYAADLDPLTKEK</sequence>
<comment type="caution">
    <text evidence="1">The sequence shown here is derived from an EMBL/GenBank/DDBJ whole genome shotgun (WGS) entry which is preliminary data.</text>
</comment>
<reference evidence="2" key="1">
    <citation type="journal article" date="2019" name="Int. J. Syst. Evol. Microbiol.">
        <title>The Global Catalogue of Microorganisms (GCM) 10K type strain sequencing project: providing services to taxonomists for standard genome sequencing and annotation.</title>
        <authorList>
            <consortium name="The Broad Institute Genomics Platform"/>
            <consortium name="The Broad Institute Genome Sequencing Center for Infectious Disease"/>
            <person name="Wu L."/>
            <person name="Ma J."/>
        </authorList>
    </citation>
    <scope>NUCLEOTIDE SEQUENCE [LARGE SCALE GENOMIC DNA]</scope>
    <source>
        <strain evidence="2">IBRC-M 10906</strain>
    </source>
</reference>
<accession>A0ABW5WBR2</accession>
<protein>
    <submittedName>
        <fullName evidence="1">Uncharacterized protein</fullName>
    </submittedName>
</protein>
<dbReference type="EMBL" id="JBHUOF010000021">
    <property type="protein sequence ID" value="MFD2801152.1"/>
    <property type="molecule type" value="Genomic_DNA"/>
</dbReference>
<name>A0ABW5WBR2_9PSEU</name>
<evidence type="ECO:0000313" key="1">
    <source>
        <dbReference type="EMBL" id="MFD2801152.1"/>
    </source>
</evidence>
<gene>
    <name evidence="1" type="ORF">ACFS2C_17300</name>
</gene>
<organism evidence="1 2">
    <name type="scientific">Prauserella oleivorans</name>
    <dbReference type="NCBI Taxonomy" id="1478153"/>
    <lineage>
        <taxon>Bacteria</taxon>
        <taxon>Bacillati</taxon>
        <taxon>Actinomycetota</taxon>
        <taxon>Actinomycetes</taxon>
        <taxon>Pseudonocardiales</taxon>
        <taxon>Pseudonocardiaceae</taxon>
        <taxon>Prauserella</taxon>
    </lineage>
</organism>
<dbReference type="Proteomes" id="UP001597478">
    <property type="component" value="Unassembled WGS sequence"/>
</dbReference>
<keyword evidence="2" id="KW-1185">Reference proteome</keyword>
<proteinExistence type="predicted"/>